<dbReference type="PANTHER" id="PTHR32063:SF73">
    <property type="entry name" value="RND SUPERFAMILY EFFLUX PUMP PERMEASE COMPONENT 1"/>
    <property type="match status" value="1"/>
</dbReference>
<feature type="transmembrane region" description="Helical" evidence="1">
    <location>
        <begin position="47"/>
        <end position="66"/>
    </location>
</feature>
<keyword evidence="1" id="KW-0472">Membrane</keyword>
<organism evidence="2 3">
    <name type="scientific">Eiseniibacteriota bacterium</name>
    <dbReference type="NCBI Taxonomy" id="2212470"/>
    <lineage>
        <taxon>Bacteria</taxon>
        <taxon>Candidatus Eiseniibacteriota</taxon>
    </lineage>
</organism>
<dbReference type="PANTHER" id="PTHR32063">
    <property type="match status" value="1"/>
</dbReference>
<accession>A0A538S6D1</accession>
<dbReference type="Pfam" id="PF00873">
    <property type="entry name" value="ACR_tran"/>
    <property type="match status" value="1"/>
</dbReference>
<feature type="transmembrane region" description="Helical" evidence="1">
    <location>
        <begin position="86"/>
        <end position="105"/>
    </location>
</feature>
<evidence type="ECO:0000313" key="3">
    <source>
        <dbReference type="Proteomes" id="UP000317716"/>
    </source>
</evidence>
<dbReference type="Gene3D" id="1.20.1640.10">
    <property type="entry name" value="Multidrug efflux transporter AcrB transmembrane domain"/>
    <property type="match status" value="1"/>
</dbReference>
<dbReference type="Proteomes" id="UP000317716">
    <property type="component" value="Unassembled WGS sequence"/>
</dbReference>
<dbReference type="SUPFAM" id="SSF82866">
    <property type="entry name" value="Multidrug efflux transporter AcrB transmembrane domain"/>
    <property type="match status" value="1"/>
</dbReference>
<evidence type="ECO:0000313" key="2">
    <source>
        <dbReference type="EMBL" id="TMQ46920.1"/>
    </source>
</evidence>
<dbReference type="AlphaFoldDB" id="A0A538S6D1"/>
<keyword evidence="1" id="KW-0812">Transmembrane</keyword>
<dbReference type="GO" id="GO:0042910">
    <property type="term" value="F:xenobiotic transmembrane transporter activity"/>
    <property type="evidence" value="ECO:0007669"/>
    <property type="project" value="TreeGrafter"/>
</dbReference>
<keyword evidence="1" id="KW-1133">Transmembrane helix</keyword>
<name>A0A538S6D1_UNCEI</name>
<dbReference type="GO" id="GO:0005886">
    <property type="term" value="C:plasma membrane"/>
    <property type="evidence" value="ECO:0007669"/>
    <property type="project" value="TreeGrafter"/>
</dbReference>
<comment type="caution">
    <text evidence="2">The sequence shown here is derived from an EMBL/GenBank/DDBJ whole genome shotgun (WGS) entry which is preliminary data.</text>
</comment>
<reference evidence="2 3" key="1">
    <citation type="journal article" date="2019" name="Nat. Microbiol.">
        <title>Mediterranean grassland soil C-N compound turnover is dependent on rainfall and depth, and is mediated by genomically divergent microorganisms.</title>
        <authorList>
            <person name="Diamond S."/>
            <person name="Andeer P.F."/>
            <person name="Li Z."/>
            <person name="Crits-Christoph A."/>
            <person name="Burstein D."/>
            <person name="Anantharaman K."/>
            <person name="Lane K.R."/>
            <person name="Thomas B.C."/>
            <person name="Pan C."/>
            <person name="Northen T.R."/>
            <person name="Banfield J.F."/>
        </authorList>
    </citation>
    <scope>NUCLEOTIDE SEQUENCE [LARGE SCALE GENOMIC DNA]</scope>
    <source>
        <strain evidence="2">WS_2</strain>
    </source>
</reference>
<protein>
    <submittedName>
        <fullName evidence="2">Efflux RND transporter permease subunit</fullName>
    </submittedName>
</protein>
<feature type="transmembrane region" description="Helical" evidence="1">
    <location>
        <begin position="6"/>
        <end position="26"/>
    </location>
</feature>
<gene>
    <name evidence="2" type="ORF">E6K72_14520</name>
</gene>
<proteinExistence type="predicted"/>
<dbReference type="InterPro" id="IPR001036">
    <property type="entry name" value="Acrflvin-R"/>
</dbReference>
<evidence type="ECO:0000256" key="1">
    <source>
        <dbReference type="SAM" id="Phobius"/>
    </source>
</evidence>
<dbReference type="EMBL" id="VBOS01000562">
    <property type="protein sequence ID" value="TMQ46920.1"/>
    <property type="molecule type" value="Genomic_DNA"/>
</dbReference>
<sequence>LMAQIGLLILIGIVVNNGIVLIYHVHQLRERGLERGHAILEAARDRLRPILMTTLTTILGLMPLAFGREHVGGVLYFPLARTVIGGLAAATVLTLVLVPCLYTLLEDGAGLIGRVWRLGPRRA</sequence>
<feature type="non-terminal residue" evidence="2">
    <location>
        <position position="1"/>
    </location>
</feature>